<dbReference type="Pfam" id="PF13657">
    <property type="entry name" value="Couple_hipA"/>
    <property type="match status" value="1"/>
</dbReference>
<dbReference type="Proteomes" id="UP001300692">
    <property type="component" value="Unassembled WGS sequence"/>
</dbReference>
<organism evidence="2 3">
    <name type="scientific">Reichenbachiella ulvae</name>
    <dbReference type="NCBI Taxonomy" id="2980104"/>
    <lineage>
        <taxon>Bacteria</taxon>
        <taxon>Pseudomonadati</taxon>
        <taxon>Bacteroidota</taxon>
        <taxon>Cytophagia</taxon>
        <taxon>Cytophagales</taxon>
        <taxon>Reichenbachiellaceae</taxon>
        <taxon>Reichenbachiella</taxon>
    </lineage>
</organism>
<accession>A0ABT3CXS3</accession>
<name>A0ABT3CXS3_9BACT</name>
<proteinExistence type="predicted"/>
<dbReference type="EMBL" id="JAOYOD010000001">
    <property type="protein sequence ID" value="MCV9388505.1"/>
    <property type="molecule type" value="Genomic_DNA"/>
</dbReference>
<keyword evidence="3" id="KW-1185">Reference proteome</keyword>
<evidence type="ECO:0000313" key="3">
    <source>
        <dbReference type="Proteomes" id="UP001300692"/>
    </source>
</evidence>
<evidence type="ECO:0000313" key="2">
    <source>
        <dbReference type="EMBL" id="MCV9388505.1"/>
    </source>
</evidence>
<sequence>MRQAKVYYQEALAGLLTETDEGEYVFLYEPQYVQDHPDDFITFTMPVSEKPYTEKRLFPFFEGLIPEGWLLDIASENWRINKNDRMGLLLACCRNCIGAVSVVPYPEHQTEGDGA</sequence>
<comment type="caution">
    <text evidence="2">The sequence shown here is derived from an EMBL/GenBank/DDBJ whole genome shotgun (WGS) entry which is preliminary data.</text>
</comment>
<dbReference type="NCBIfam" id="TIGR03071">
    <property type="entry name" value="couple_hipA"/>
    <property type="match status" value="1"/>
</dbReference>
<dbReference type="RefSeq" id="WP_264139374.1">
    <property type="nucleotide sequence ID" value="NZ_JAOYOD010000001.1"/>
</dbReference>
<evidence type="ECO:0000259" key="1">
    <source>
        <dbReference type="Pfam" id="PF13657"/>
    </source>
</evidence>
<protein>
    <submittedName>
        <fullName evidence="2">HipA N-terminal domain-containing protein</fullName>
    </submittedName>
</protein>
<dbReference type="InterPro" id="IPR017508">
    <property type="entry name" value="HipA_N1"/>
</dbReference>
<feature type="domain" description="HipA N-terminal subdomain 1" evidence="1">
    <location>
        <begin position="5"/>
        <end position="102"/>
    </location>
</feature>
<reference evidence="2 3" key="1">
    <citation type="submission" date="2022-10" db="EMBL/GenBank/DDBJ databases">
        <title>Comparative genomics and taxonomic characterization of three novel marine species of genus Reichenbachiella exhibiting antioxidant and polysaccharide degradation activities.</title>
        <authorList>
            <person name="Muhammad N."/>
            <person name="Lee Y.-J."/>
            <person name="Ko J."/>
            <person name="Kim S.-G."/>
        </authorList>
    </citation>
    <scope>NUCLEOTIDE SEQUENCE [LARGE SCALE GENOMIC DNA]</scope>
    <source>
        <strain evidence="2 3">ABR2-5</strain>
    </source>
</reference>
<gene>
    <name evidence="2" type="ORF">N7U62_17605</name>
</gene>